<dbReference type="InterPro" id="IPR029016">
    <property type="entry name" value="GAF-like_dom_sf"/>
</dbReference>
<accession>A3LW28</accession>
<dbReference type="OMA" id="IHYKAFM"/>
<dbReference type="Gene3D" id="3.30.450.40">
    <property type="match status" value="1"/>
</dbReference>
<dbReference type="RefSeq" id="XP_001384921.2">
    <property type="nucleotide sequence ID" value="XM_001384884.1"/>
</dbReference>
<evidence type="ECO:0000256" key="1">
    <source>
        <dbReference type="SAM" id="Coils"/>
    </source>
</evidence>
<name>A3LW28_PICST</name>
<organism evidence="4 5">
    <name type="scientific">Scheffersomyces stipitis (strain ATCC 58785 / CBS 6054 / NBRC 10063 / NRRL Y-11545)</name>
    <name type="common">Yeast</name>
    <name type="synonym">Pichia stipitis</name>
    <dbReference type="NCBI Taxonomy" id="322104"/>
    <lineage>
        <taxon>Eukaryota</taxon>
        <taxon>Fungi</taxon>
        <taxon>Dikarya</taxon>
        <taxon>Ascomycota</taxon>
        <taxon>Saccharomycotina</taxon>
        <taxon>Pichiomycetes</taxon>
        <taxon>Debaryomycetaceae</taxon>
        <taxon>Scheffersomyces</taxon>
    </lineage>
</organism>
<proteinExistence type="predicted"/>
<sequence length="467" mass="53046">MTAFNTLMNHSSKDPGTSSSKARKPKTVNSSVKPDSIIRIGINNGTEFRNIPLTTSQFLDAYSKGKWNLSNVPCPPCMEPVGFLKAPECYRESLRREPVLKYSKLDHWNDKSIFKKIIVRLRKTFNVSGVSISIIDNTKTMIKIETSLNVSEIPRGVSIDCHAILSQGYFLILDTTKDWRTSQNPFVTGLPFIKFYCGVPLLTQTGEAIGVLAIFDSFAKPTFSEENCHKLQDISKEVVEMLDTPSETFTKAKKSNESNLQLDNELNELNQRLGRATSTKSLLKTVFEKDGSGGPYSQNHNFRFNRILKGEDNKMQHKIIWDKLFRIGSLKNAASSLANSISIIYKIELVYFIEIRIAEPYQTAPEYFPANEVKIEAENYRHANKLIKKENQESEYMSRIIGGNSSATFCLDNSILYKAFTSEFGVEYINKVTKYKYNKGIIMPFYRNNSKLVRKSQASDKKPRSCI</sequence>
<dbReference type="Pfam" id="PF01590">
    <property type="entry name" value="GAF"/>
    <property type="match status" value="1"/>
</dbReference>
<dbReference type="OrthoDB" id="303614at2759"/>
<dbReference type="HOGENOM" id="CLU_512858_0_0_1"/>
<feature type="compositionally biased region" description="Polar residues" evidence="2">
    <location>
        <begin position="1"/>
        <end position="20"/>
    </location>
</feature>
<dbReference type="EMBL" id="CP000499">
    <property type="protein sequence ID" value="ABN66892.2"/>
    <property type="molecule type" value="Genomic_DNA"/>
</dbReference>
<protein>
    <recommendedName>
        <fullName evidence="3">GAF domain-containing protein</fullName>
    </recommendedName>
</protein>
<evidence type="ECO:0000259" key="3">
    <source>
        <dbReference type="Pfam" id="PF01590"/>
    </source>
</evidence>
<dbReference type="eggNOG" id="KOG0519">
    <property type="taxonomic scope" value="Eukaryota"/>
</dbReference>
<dbReference type="InterPro" id="IPR003018">
    <property type="entry name" value="GAF"/>
</dbReference>
<dbReference type="SUPFAM" id="SSF55781">
    <property type="entry name" value="GAF domain-like"/>
    <property type="match status" value="1"/>
</dbReference>
<dbReference type="PANTHER" id="PTHR43102:SF2">
    <property type="entry name" value="GAF DOMAIN-CONTAINING PROTEIN"/>
    <property type="match status" value="1"/>
</dbReference>
<reference evidence="4 5" key="1">
    <citation type="journal article" date="2007" name="Nat. Biotechnol.">
        <title>Genome sequence of the lignocellulose-bioconverting and xylose-fermenting yeast Pichia stipitis.</title>
        <authorList>
            <person name="Jeffries T.W."/>
            <person name="Grigoriev I.V."/>
            <person name="Grimwood J."/>
            <person name="Laplaza J.M."/>
            <person name="Aerts A."/>
            <person name="Salamov A."/>
            <person name="Schmutz J."/>
            <person name="Lindquist E."/>
            <person name="Dehal P."/>
            <person name="Shapiro H."/>
            <person name="Jin Y.S."/>
            <person name="Passoth V."/>
            <person name="Richardson P.M."/>
        </authorList>
    </citation>
    <scope>NUCLEOTIDE SEQUENCE [LARGE SCALE GENOMIC DNA]</scope>
    <source>
        <strain evidence="5">ATCC 58785 / CBS 6054 / NBRC 10063 / NRRL Y-11545</strain>
    </source>
</reference>
<dbReference type="InParanoid" id="A3LW28"/>
<keyword evidence="5" id="KW-1185">Reference proteome</keyword>
<feature type="domain" description="GAF" evidence="3">
    <location>
        <begin position="112"/>
        <end position="237"/>
    </location>
</feature>
<dbReference type="GeneID" id="4839567"/>
<feature type="coiled-coil region" evidence="1">
    <location>
        <begin position="252"/>
        <end position="279"/>
    </location>
</feature>
<evidence type="ECO:0000313" key="5">
    <source>
        <dbReference type="Proteomes" id="UP000002258"/>
    </source>
</evidence>
<dbReference type="KEGG" id="pic:PICST_32327"/>
<dbReference type="PANTHER" id="PTHR43102">
    <property type="entry name" value="SLR1143 PROTEIN"/>
    <property type="match status" value="1"/>
</dbReference>
<dbReference type="AlphaFoldDB" id="A3LW28"/>
<evidence type="ECO:0000256" key="2">
    <source>
        <dbReference type="SAM" id="MobiDB-lite"/>
    </source>
</evidence>
<dbReference type="Proteomes" id="UP000002258">
    <property type="component" value="Chromosome 5"/>
</dbReference>
<dbReference type="STRING" id="322104.A3LW28"/>
<keyword evidence="1" id="KW-0175">Coiled coil</keyword>
<feature type="region of interest" description="Disordered" evidence="2">
    <location>
        <begin position="1"/>
        <end position="31"/>
    </location>
</feature>
<evidence type="ECO:0000313" key="4">
    <source>
        <dbReference type="EMBL" id="ABN66892.2"/>
    </source>
</evidence>
<gene>
    <name evidence="4" type="ORF">PICST_32327</name>
</gene>